<comment type="caution">
    <text evidence="2">The sequence shown here is derived from an EMBL/GenBank/DDBJ whole genome shotgun (WGS) entry which is preliminary data.</text>
</comment>
<keyword evidence="1" id="KW-0472">Membrane</keyword>
<evidence type="ECO:0000256" key="1">
    <source>
        <dbReference type="SAM" id="Phobius"/>
    </source>
</evidence>
<evidence type="ECO:0000313" key="2">
    <source>
        <dbReference type="EMBL" id="MBA8931125.1"/>
    </source>
</evidence>
<gene>
    <name evidence="2" type="ORF">BC739_008372</name>
</gene>
<feature type="transmembrane region" description="Helical" evidence="1">
    <location>
        <begin position="49"/>
        <end position="68"/>
    </location>
</feature>
<feature type="transmembrane region" description="Helical" evidence="1">
    <location>
        <begin position="7"/>
        <end position="29"/>
    </location>
</feature>
<protein>
    <submittedName>
        <fullName evidence="2">Uncharacterized protein</fullName>
    </submittedName>
</protein>
<name>A0ABR6BWP1_9PSEU</name>
<dbReference type="Proteomes" id="UP000517916">
    <property type="component" value="Unassembled WGS sequence"/>
</dbReference>
<reference evidence="2 3" key="1">
    <citation type="submission" date="2020-08" db="EMBL/GenBank/DDBJ databases">
        <title>Genomic Encyclopedia of Archaeal and Bacterial Type Strains, Phase II (KMG-II): from individual species to whole genera.</title>
        <authorList>
            <person name="Goeker M."/>
        </authorList>
    </citation>
    <scope>NUCLEOTIDE SEQUENCE [LARGE SCALE GENOMIC DNA]</scope>
    <source>
        <strain evidence="2 3">DSM 43850</strain>
    </source>
</reference>
<proteinExistence type="predicted"/>
<organism evidence="2 3">
    <name type="scientific">Kutzneria viridogrisea</name>
    <dbReference type="NCBI Taxonomy" id="47990"/>
    <lineage>
        <taxon>Bacteria</taxon>
        <taxon>Bacillati</taxon>
        <taxon>Actinomycetota</taxon>
        <taxon>Actinomycetes</taxon>
        <taxon>Pseudonocardiales</taxon>
        <taxon>Pseudonocardiaceae</taxon>
        <taxon>Kutzneria</taxon>
    </lineage>
</organism>
<keyword evidence="1" id="KW-0812">Transmembrane</keyword>
<accession>A0ABR6BWP1</accession>
<evidence type="ECO:0000313" key="3">
    <source>
        <dbReference type="Proteomes" id="UP000517916"/>
    </source>
</evidence>
<dbReference type="RefSeq" id="WP_025354145.1">
    <property type="nucleotide sequence ID" value="NZ_BAAABQ010000097.1"/>
</dbReference>
<keyword evidence="1" id="KW-1133">Transmembrane helix</keyword>
<keyword evidence="3" id="KW-1185">Reference proteome</keyword>
<dbReference type="EMBL" id="JACJID010000008">
    <property type="protein sequence ID" value="MBA8931125.1"/>
    <property type="molecule type" value="Genomic_DNA"/>
</dbReference>
<sequence length="82" mass="8939">MTVQKSTYDLLMTGCVLVGVHEGVVPIVMQLCGWGFHALAFPVLLPTPWMWTVSVLAILAAFAGLWYLDEAKKRAYPAGAES</sequence>